<dbReference type="SUPFAM" id="SSF46894">
    <property type="entry name" value="C-terminal effector domain of the bipartite response regulators"/>
    <property type="match status" value="1"/>
</dbReference>
<proteinExistence type="predicted"/>
<dbReference type="InterPro" id="IPR036388">
    <property type="entry name" value="WH-like_DNA-bd_sf"/>
</dbReference>
<evidence type="ECO:0000313" key="6">
    <source>
        <dbReference type="Proteomes" id="UP000245760"/>
    </source>
</evidence>
<dbReference type="EMBL" id="CP029443">
    <property type="protein sequence ID" value="AWL55658.1"/>
    <property type="molecule type" value="Genomic_DNA"/>
</dbReference>
<name>A0AAI8IZA2_9ENTR</name>
<keyword evidence="1" id="KW-0238">DNA-binding</keyword>
<protein>
    <submittedName>
        <fullName evidence="4">LuxR family transcriptional regulator</fullName>
    </submittedName>
</protein>
<evidence type="ECO:0000259" key="2">
    <source>
        <dbReference type="SMART" id="SM00421"/>
    </source>
</evidence>
<dbReference type="Proteomes" id="UP000245760">
    <property type="component" value="Chromosome"/>
</dbReference>
<evidence type="ECO:0000313" key="4">
    <source>
        <dbReference type="EMBL" id="AWL64954.1"/>
    </source>
</evidence>
<dbReference type="InterPro" id="IPR000792">
    <property type="entry name" value="Tscrpt_reg_LuxR_C"/>
</dbReference>
<organism evidence="4 5">
    <name type="scientific">Klebsiella quasipneumoniae</name>
    <dbReference type="NCBI Taxonomy" id="1463165"/>
    <lineage>
        <taxon>Bacteria</taxon>
        <taxon>Pseudomonadati</taxon>
        <taxon>Pseudomonadota</taxon>
        <taxon>Gammaproteobacteria</taxon>
        <taxon>Enterobacterales</taxon>
        <taxon>Enterobacteriaceae</taxon>
        <taxon>Klebsiella/Raoultella group</taxon>
        <taxon>Klebsiella</taxon>
        <taxon>Klebsiella pneumoniae complex</taxon>
    </lineage>
</organism>
<dbReference type="SMART" id="SM00421">
    <property type="entry name" value="HTH_LUXR"/>
    <property type="match status" value="1"/>
</dbReference>
<dbReference type="InterPro" id="IPR016032">
    <property type="entry name" value="Sig_transdc_resp-reg_C-effctor"/>
</dbReference>
<dbReference type="Proteomes" id="UP000245649">
    <property type="component" value="Chromosome"/>
</dbReference>
<gene>
    <name evidence="4" type="ORF">DKC00_25975</name>
    <name evidence="3" type="ORF">DKC11_07205</name>
</gene>
<reference evidence="5 6" key="1">
    <citation type="submission" date="2018-05" db="EMBL/GenBank/DDBJ databases">
        <title>Klebsiella quasipneumonaiae provides a window into carbapenemase gene transfer, plasmid rearrangements and nosocomial acquisition from the hospital environment.</title>
        <authorList>
            <person name="Mathers A.J."/>
            <person name="Vegesana K."/>
            <person name="Stoesser N."/>
            <person name="Crook D."/>
            <person name="Vaughan A."/>
            <person name="Barry K."/>
            <person name="Parikh H."/>
            <person name="Sebra R."/>
            <person name="Kotay S."/>
            <person name="Walker A.S."/>
            <person name="Sheppard A.E."/>
        </authorList>
    </citation>
    <scope>NUCLEOTIDE SEQUENCE [LARGE SCALE GENOMIC DNA]</scope>
    <source>
        <strain evidence="3 6">CAV1947</strain>
        <strain evidence="4 5">CAV2018</strain>
    </source>
</reference>
<sequence>MLICITDSEYFNIALKAYINEPHSKPLDIKELICYPFSGQSEMFYTFFATDAGARLSTILIDYSRASIEVLQVALSLKAFNPLLRIFLFTRPGYTLSELESSLAIVVGAEFITCFAGLSAALARWPLRSSPPANKLYIAIPDSYNLTRKETFLISLLMGGMPLCHVASTMQLTIKRVYYYRSRVLSKLAVKNNVELVTKVQGMVLRHYRQETGHEIVSLR</sequence>
<dbReference type="AlphaFoldDB" id="A0AAI8IZA2"/>
<feature type="domain" description="HTH luxR-type" evidence="2">
    <location>
        <begin position="143"/>
        <end position="200"/>
    </location>
</feature>
<evidence type="ECO:0000256" key="1">
    <source>
        <dbReference type="ARBA" id="ARBA00023125"/>
    </source>
</evidence>
<dbReference type="Gene3D" id="1.10.10.10">
    <property type="entry name" value="Winged helix-like DNA-binding domain superfamily/Winged helix DNA-binding domain"/>
    <property type="match status" value="1"/>
</dbReference>
<evidence type="ECO:0000313" key="3">
    <source>
        <dbReference type="EMBL" id="AWL55658.1"/>
    </source>
</evidence>
<dbReference type="EMBL" id="CP029432">
    <property type="protein sequence ID" value="AWL64954.1"/>
    <property type="molecule type" value="Genomic_DNA"/>
</dbReference>
<keyword evidence="6" id="KW-1185">Reference proteome</keyword>
<dbReference type="Pfam" id="PF00196">
    <property type="entry name" value="GerE"/>
    <property type="match status" value="1"/>
</dbReference>
<accession>A0AAI8IZA2</accession>
<evidence type="ECO:0000313" key="5">
    <source>
        <dbReference type="Proteomes" id="UP000245649"/>
    </source>
</evidence>
<dbReference type="GO" id="GO:0006355">
    <property type="term" value="P:regulation of DNA-templated transcription"/>
    <property type="evidence" value="ECO:0007669"/>
    <property type="project" value="InterPro"/>
</dbReference>
<dbReference type="RefSeq" id="WP_048296915.1">
    <property type="nucleotide sequence ID" value="NZ_ABFGQQ040000001.1"/>
</dbReference>
<dbReference type="GO" id="GO:0003677">
    <property type="term" value="F:DNA binding"/>
    <property type="evidence" value="ECO:0007669"/>
    <property type="project" value="UniProtKB-KW"/>
</dbReference>